<organism evidence="1 2">
    <name type="scientific">Seiridium unicorne</name>
    <dbReference type="NCBI Taxonomy" id="138068"/>
    <lineage>
        <taxon>Eukaryota</taxon>
        <taxon>Fungi</taxon>
        <taxon>Dikarya</taxon>
        <taxon>Ascomycota</taxon>
        <taxon>Pezizomycotina</taxon>
        <taxon>Sordariomycetes</taxon>
        <taxon>Xylariomycetidae</taxon>
        <taxon>Amphisphaeriales</taxon>
        <taxon>Sporocadaceae</taxon>
        <taxon>Seiridium</taxon>
    </lineage>
</organism>
<comment type="caution">
    <text evidence="1">The sequence shown here is derived from an EMBL/GenBank/DDBJ whole genome shotgun (WGS) entry which is preliminary data.</text>
</comment>
<dbReference type="PANTHER" id="PTHR31591">
    <property type="entry name" value="UPF0613 PROTEIN PB24D3.06C"/>
    <property type="match status" value="1"/>
</dbReference>
<dbReference type="SUPFAM" id="SSF53474">
    <property type="entry name" value="alpha/beta-Hydrolases"/>
    <property type="match status" value="1"/>
</dbReference>
<proteinExistence type="predicted"/>
<dbReference type="Pfam" id="PF08538">
    <property type="entry name" value="DUF1749"/>
    <property type="match status" value="1"/>
</dbReference>
<evidence type="ECO:0000313" key="1">
    <source>
        <dbReference type="EMBL" id="KAK9417312.1"/>
    </source>
</evidence>
<gene>
    <name evidence="1" type="ORF">SUNI508_08892</name>
</gene>
<dbReference type="PANTHER" id="PTHR31591:SF1">
    <property type="entry name" value="UPF0613 PROTEIN PB24D3.06C"/>
    <property type="match status" value="1"/>
</dbReference>
<dbReference type="EMBL" id="JARVKF010000399">
    <property type="protein sequence ID" value="KAK9417312.1"/>
    <property type="molecule type" value="Genomic_DNA"/>
</dbReference>
<reference evidence="1 2" key="1">
    <citation type="journal article" date="2024" name="J. Plant Pathol.">
        <title>Sequence and assembly of the genome of Seiridium unicorne, isolate CBS 538.82, causal agent of cypress canker disease.</title>
        <authorList>
            <person name="Scali E."/>
            <person name="Rocca G.D."/>
            <person name="Danti R."/>
            <person name="Garbelotto M."/>
            <person name="Barberini S."/>
            <person name="Baroncelli R."/>
            <person name="Emiliani G."/>
        </authorList>
    </citation>
    <scope>NUCLEOTIDE SEQUENCE [LARGE SCALE GENOMIC DNA]</scope>
    <source>
        <strain evidence="1 2">BM-138-508</strain>
    </source>
</reference>
<protein>
    <submittedName>
        <fullName evidence="1">Uncharacterized protein</fullName>
    </submittedName>
</protein>
<name>A0ABR2US20_9PEZI</name>
<evidence type="ECO:0000313" key="2">
    <source>
        <dbReference type="Proteomes" id="UP001408356"/>
    </source>
</evidence>
<dbReference type="InterPro" id="IPR029058">
    <property type="entry name" value="AB_hydrolase_fold"/>
</dbReference>
<sequence>MSEETCISPGISLGLNIHLPVSMGSKFWPKWGLPGILHHYVRYFSLYGTCLVTGNTTATDVYHLKTESLVTFEYTSHATRQPHSIIFVGGLSDGLGTSSFTSDIVEALQGTRWSFFTLNLTSSYQSWGLGHLDRDTDEIAQCIRYVKEYKTAIFGGDAKVVLVGHSTGSQCVLHYLCQPNPHRSVPVFDPDLEHERRLAVDGAIMLAPISDREAIHSVLDEGIGDNSAGECRKVYGELVGIAKKAICQDKKWDTILPLSLTSQLGYGSTTPISARRFLSLASPDSPQSPGEDDYFSADLSDEQLSTTFGAIQQRALLKNKLMVAPSGADQAVPAWIDKERNLSRWETSTDHNGKFRFWDQKHSGVIPGASHAFSNDDQAEPRRILAERVISFLQIMES</sequence>
<accession>A0ABR2US20</accession>
<keyword evidence="2" id="KW-1185">Reference proteome</keyword>
<dbReference type="Proteomes" id="UP001408356">
    <property type="component" value="Unassembled WGS sequence"/>
</dbReference>
<dbReference type="InterPro" id="IPR013744">
    <property type="entry name" value="SidJ"/>
</dbReference>
<dbReference type="Gene3D" id="3.40.50.1820">
    <property type="entry name" value="alpha/beta hydrolase"/>
    <property type="match status" value="1"/>
</dbReference>